<keyword evidence="1" id="KW-0195">Cyclin</keyword>
<sequence length="478" mass="49335">MALHAFLSFQQNYKRAFEIFCHRSCPQVASVAAEAIEGSVAPVAYWRDVVRYAGLLSAASAATTDPARSFNRHFNPGQRAILTEWLIQVSHAWNLESPTVFLAVRVLDAYLASEPLTCLNRLQLVGCCALRVAMLMHERGDGDFASRWQRRRQQRQRQRGRTADADAAVAANAGGGHADEVSSGLAAATVWSDVHFPASKFAYVCQSIYDVASIELTTDAVGDFVASQLGHSRPMMAPTARHFLRGLLPAAAAAVAPAAALGAVLYLAGFLLHLSLLDATCCTAPPPHAAAAAMSLALEALGLPRWPPALRRALPLRLAEDLEPLRQRIAAAQLQRELPYLRSSWMKELSKRDWNLSCVTWELSGMRSGGGVADGDGAGGGVADGAAEVELYGDDAVGMEGAGGGGAAAAVAAAGGGDAGTGAGALGEESAGGGGGGSVGGGGGSVGGGDAAVEAMRRRVEALVAGKGPLLSGCVGVQ</sequence>
<evidence type="ECO:0000313" key="5">
    <source>
        <dbReference type="EMBL" id="GLC51572.1"/>
    </source>
</evidence>
<feature type="compositionally biased region" description="Basic residues" evidence="2">
    <location>
        <begin position="148"/>
        <end position="160"/>
    </location>
</feature>
<accession>A0A9W6BG67</accession>
<dbReference type="Pfam" id="PF02984">
    <property type="entry name" value="Cyclin_C"/>
    <property type="match status" value="1"/>
</dbReference>
<organism evidence="5 6">
    <name type="scientific">Pleodorina starrii</name>
    <dbReference type="NCBI Taxonomy" id="330485"/>
    <lineage>
        <taxon>Eukaryota</taxon>
        <taxon>Viridiplantae</taxon>
        <taxon>Chlorophyta</taxon>
        <taxon>core chlorophytes</taxon>
        <taxon>Chlorophyceae</taxon>
        <taxon>CS clade</taxon>
        <taxon>Chlamydomonadales</taxon>
        <taxon>Volvocaceae</taxon>
        <taxon>Pleodorina</taxon>
    </lineage>
</organism>
<dbReference type="SMART" id="SM01332">
    <property type="entry name" value="Cyclin_C"/>
    <property type="match status" value="1"/>
</dbReference>
<dbReference type="Gene3D" id="1.10.472.10">
    <property type="entry name" value="Cyclin-like"/>
    <property type="match status" value="2"/>
</dbReference>
<keyword evidence="3" id="KW-0472">Membrane</keyword>
<feature type="region of interest" description="Disordered" evidence="2">
    <location>
        <begin position="146"/>
        <end position="167"/>
    </location>
</feature>
<protein>
    <recommendedName>
        <fullName evidence="4">Cyclin C-terminal domain-containing protein</fullName>
    </recommendedName>
</protein>
<name>A0A9W6BG67_9CHLO</name>
<evidence type="ECO:0000256" key="3">
    <source>
        <dbReference type="SAM" id="Phobius"/>
    </source>
</evidence>
<evidence type="ECO:0000256" key="1">
    <source>
        <dbReference type="ARBA" id="ARBA00023127"/>
    </source>
</evidence>
<evidence type="ECO:0000256" key="2">
    <source>
        <dbReference type="SAM" id="MobiDB-lite"/>
    </source>
</evidence>
<comment type="caution">
    <text evidence="5">The sequence shown here is derived from an EMBL/GenBank/DDBJ whole genome shotgun (WGS) entry which is preliminary data.</text>
</comment>
<dbReference type="EMBL" id="BRXU01000004">
    <property type="protein sequence ID" value="GLC51572.1"/>
    <property type="molecule type" value="Genomic_DNA"/>
</dbReference>
<dbReference type="InterPro" id="IPR004367">
    <property type="entry name" value="Cyclin_C-dom"/>
</dbReference>
<dbReference type="SUPFAM" id="SSF47954">
    <property type="entry name" value="Cyclin-like"/>
    <property type="match status" value="2"/>
</dbReference>
<gene>
    <name evidence="5" type="primary">PLEST004877</name>
    <name evidence="5" type="ORF">PLESTB_000516900</name>
</gene>
<keyword evidence="3" id="KW-1133">Transmembrane helix</keyword>
<feature type="transmembrane region" description="Helical" evidence="3">
    <location>
        <begin position="243"/>
        <end position="272"/>
    </location>
</feature>
<keyword evidence="6" id="KW-1185">Reference proteome</keyword>
<feature type="domain" description="Cyclin C-terminal" evidence="4">
    <location>
        <begin position="238"/>
        <end position="359"/>
    </location>
</feature>
<keyword evidence="3" id="KW-0812">Transmembrane</keyword>
<dbReference type="InterPro" id="IPR036915">
    <property type="entry name" value="Cyclin-like_sf"/>
</dbReference>
<dbReference type="Pfam" id="PF00134">
    <property type="entry name" value="Cyclin_N"/>
    <property type="match status" value="1"/>
</dbReference>
<reference evidence="5 6" key="1">
    <citation type="journal article" date="2023" name="Commun. Biol.">
        <title>Reorganization of the ancestral sex-determining regions during the evolution of trioecy in Pleodorina starrii.</title>
        <authorList>
            <person name="Takahashi K."/>
            <person name="Suzuki S."/>
            <person name="Kawai-Toyooka H."/>
            <person name="Yamamoto K."/>
            <person name="Hamaji T."/>
            <person name="Ootsuki R."/>
            <person name="Yamaguchi H."/>
            <person name="Kawachi M."/>
            <person name="Higashiyama T."/>
            <person name="Nozaki H."/>
        </authorList>
    </citation>
    <scope>NUCLEOTIDE SEQUENCE [LARGE SCALE GENOMIC DNA]</scope>
    <source>
        <strain evidence="5 6">NIES-4479</strain>
    </source>
</reference>
<dbReference type="AlphaFoldDB" id="A0A9W6BG67"/>
<evidence type="ECO:0000313" key="6">
    <source>
        <dbReference type="Proteomes" id="UP001165080"/>
    </source>
</evidence>
<dbReference type="InterPro" id="IPR006671">
    <property type="entry name" value="Cyclin_N"/>
</dbReference>
<proteinExistence type="predicted"/>
<evidence type="ECO:0000259" key="4">
    <source>
        <dbReference type="SMART" id="SM01332"/>
    </source>
</evidence>
<dbReference type="Proteomes" id="UP001165080">
    <property type="component" value="Unassembled WGS sequence"/>
</dbReference>